<sequence>MHWIGGSILSFDQRALCRSTHPPQAPFSSSLTSHVRFSLRHICYSLGVIDYNHVVVLDVGGKDALDSPPETASSATHHPSDTAPSSRLASALLITPPTFDPSWTSSPSFAIASSDPSASTATTASVVAGRCGY</sequence>
<keyword evidence="3" id="KW-1185">Reference proteome</keyword>
<reference evidence="3" key="2">
    <citation type="submission" date="2015-01" db="EMBL/GenBank/DDBJ databases">
        <title>Evolutionary Origins and Diversification of the Mycorrhizal Mutualists.</title>
        <authorList>
            <consortium name="DOE Joint Genome Institute"/>
            <consortium name="Mycorrhizal Genomics Consortium"/>
            <person name="Kohler A."/>
            <person name="Kuo A."/>
            <person name="Nagy L.G."/>
            <person name="Floudas D."/>
            <person name="Copeland A."/>
            <person name="Barry K.W."/>
            <person name="Cichocki N."/>
            <person name="Veneault-Fourrey C."/>
            <person name="LaButti K."/>
            <person name="Lindquist E.A."/>
            <person name="Lipzen A."/>
            <person name="Lundell T."/>
            <person name="Morin E."/>
            <person name="Murat C."/>
            <person name="Riley R."/>
            <person name="Ohm R."/>
            <person name="Sun H."/>
            <person name="Tunlid A."/>
            <person name="Henrissat B."/>
            <person name="Grigoriev I.V."/>
            <person name="Hibbett D.S."/>
            <person name="Martin F."/>
        </authorList>
    </citation>
    <scope>NUCLEOTIDE SEQUENCE [LARGE SCALE GENOMIC DNA]</scope>
    <source>
        <strain evidence="3">h7</strain>
    </source>
</reference>
<protein>
    <submittedName>
        <fullName evidence="2">Uncharacterized protein</fullName>
    </submittedName>
</protein>
<evidence type="ECO:0000256" key="1">
    <source>
        <dbReference type="SAM" id="MobiDB-lite"/>
    </source>
</evidence>
<organism evidence="2 3">
    <name type="scientific">Hebeloma cylindrosporum</name>
    <dbReference type="NCBI Taxonomy" id="76867"/>
    <lineage>
        <taxon>Eukaryota</taxon>
        <taxon>Fungi</taxon>
        <taxon>Dikarya</taxon>
        <taxon>Basidiomycota</taxon>
        <taxon>Agaricomycotina</taxon>
        <taxon>Agaricomycetes</taxon>
        <taxon>Agaricomycetidae</taxon>
        <taxon>Agaricales</taxon>
        <taxon>Agaricineae</taxon>
        <taxon>Hymenogastraceae</taxon>
        <taxon>Hebeloma</taxon>
    </lineage>
</organism>
<dbReference type="AlphaFoldDB" id="A0A0C3BRV1"/>
<dbReference type="HOGENOM" id="CLU_1906972_0_0_1"/>
<evidence type="ECO:0000313" key="3">
    <source>
        <dbReference type="Proteomes" id="UP000053424"/>
    </source>
</evidence>
<accession>A0A0C3BRV1</accession>
<reference evidence="2 3" key="1">
    <citation type="submission" date="2014-04" db="EMBL/GenBank/DDBJ databases">
        <authorList>
            <consortium name="DOE Joint Genome Institute"/>
            <person name="Kuo A."/>
            <person name="Gay G."/>
            <person name="Dore J."/>
            <person name="Kohler A."/>
            <person name="Nagy L.G."/>
            <person name="Floudas D."/>
            <person name="Copeland A."/>
            <person name="Barry K.W."/>
            <person name="Cichocki N."/>
            <person name="Veneault-Fourrey C."/>
            <person name="LaButti K."/>
            <person name="Lindquist E.A."/>
            <person name="Lipzen A."/>
            <person name="Lundell T."/>
            <person name="Morin E."/>
            <person name="Murat C."/>
            <person name="Sun H."/>
            <person name="Tunlid A."/>
            <person name="Henrissat B."/>
            <person name="Grigoriev I.V."/>
            <person name="Hibbett D.S."/>
            <person name="Martin F."/>
            <person name="Nordberg H.P."/>
            <person name="Cantor M.N."/>
            <person name="Hua S.X."/>
        </authorList>
    </citation>
    <scope>NUCLEOTIDE SEQUENCE [LARGE SCALE GENOMIC DNA]</scope>
    <source>
        <strain evidence="3">h7</strain>
    </source>
</reference>
<name>A0A0C3BRV1_HEBCY</name>
<evidence type="ECO:0000313" key="2">
    <source>
        <dbReference type="EMBL" id="KIM39430.1"/>
    </source>
</evidence>
<feature type="region of interest" description="Disordered" evidence="1">
    <location>
        <begin position="65"/>
        <end position="86"/>
    </location>
</feature>
<feature type="compositionally biased region" description="Polar residues" evidence="1">
    <location>
        <begin position="70"/>
        <end position="86"/>
    </location>
</feature>
<dbReference type="Proteomes" id="UP000053424">
    <property type="component" value="Unassembled WGS sequence"/>
</dbReference>
<dbReference type="EMBL" id="KN831785">
    <property type="protein sequence ID" value="KIM39430.1"/>
    <property type="molecule type" value="Genomic_DNA"/>
</dbReference>
<gene>
    <name evidence="2" type="ORF">M413DRAFT_191080</name>
</gene>
<proteinExistence type="predicted"/>